<dbReference type="Proteomes" id="UP000516046">
    <property type="component" value="Chromosome"/>
</dbReference>
<dbReference type="EMBL" id="CP060696">
    <property type="protein sequence ID" value="QNO17805.1"/>
    <property type="molecule type" value="Genomic_DNA"/>
</dbReference>
<dbReference type="InterPro" id="IPR000871">
    <property type="entry name" value="Beta-lactam_class-A"/>
</dbReference>
<dbReference type="Pfam" id="PF13354">
    <property type="entry name" value="Beta-lactamase2"/>
    <property type="match status" value="1"/>
</dbReference>
<protein>
    <submittedName>
        <fullName evidence="2">Serine hydrolase</fullName>
    </submittedName>
</protein>
<accession>A0A7G9WGJ3</accession>
<sequence length="264" mass="29701">MQLQTLCEKCAAEASAASARVSLLVQDISCSQPLLEHDAQRHLVSASTIKTQIMLTTLDMVQHGTLSLQTLVPISSEDILPDSIAFDRPISKVAVEELLHWMICISDNTATNLLIRLVGMEAVNRYSAEVLHLTATKLERKMLDWDALQQGRNNFTSPHDMLRTYRALAQKTILTPELCDYALSVLSCQQDKTVAFRYIWEPLRAAHKTGELDGLDHDTGLLFLQNHTYFFGFFATDGSSNTENQQLLGRLFRMVIDYLKEVEA</sequence>
<dbReference type="GO" id="GO:0008800">
    <property type="term" value="F:beta-lactamase activity"/>
    <property type="evidence" value="ECO:0007669"/>
    <property type="project" value="InterPro"/>
</dbReference>
<organism evidence="2 3">
    <name type="scientific">Caproicibacterium amylolyticum</name>
    <dbReference type="NCBI Taxonomy" id="2766537"/>
    <lineage>
        <taxon>Bacteria</taxon>
        <taxon>Bacillati</taxon>
        <taxon>Bacillota</taxon>
        <taxon>Clostridia</taxon>
        <taxon>Eubacteriales</taxon>
        <taxon>Oscillospiraceae</taxon>
        <taxon>Caproicibacterium</taxon>
    </lineage>
</organism>
<name>A0A7G9WGJ3_9FIRM</name>
<dbReference type="SUPFAM" id="SSF56601">
    <property type="entry name" value="beta-lactamase/transpeptidase-like"/>
    <property type="match status" value="1"/>
</dbReference>
<dbReference type="GO" id="GO:0046677">
    <property type="term" value="P:response to antibiotic"/>
    <property type="evidence" value="ECO:0007669"/>
    <property type="project" value="InterPro"/>
</dbReference>
<dbReference type="PANTHER" id="PTHR35333">
    <property type="entry name" value="BETA-LACTAMASE"/>
    <property type="match status" value="1"/>
</dbReference>
<dbReference type="InterPro" id="IPR012338">
    <property type="entry name" value="Beta-lactam/transpept-like"/>
</dbReference>
<gene>
    <name evidence="2" type="ORF">H6X83_12910</name>
</gene>
<keyword evidence="2" id="KW-0378">Hydrolase</keyword>
<evidence type="ECO:0000259" key="1">
    <source>
        <dbReference type="Pfam" id="PF13354"/>
    </source>
</evidence>
<dbReference type="KEGG" id="caml:H6X83_12910"/>
<dbReference type="RefSeq" id="WP_212506868.1">
    <property type="nucleotide sequence ID" value="NZ_CP060696.1"/>
</dbReference>
<feature type="domain" description="Beta-lactamase class A catalytic" evidence="1">
    <location>
        <begin position="24"/>
        <end position="230"/>
    </location>
</feature>
<dbReference type="Gene3D" id="3.40.710.10">
    <property type="entry name" value="DD-peptidase/beta-lactamase superfamily"/>
    <property type="match status" value="1"/>
</dbReference>
<keyword evidence="3" id="KW-1185">Reference proteome</keyword>
<dbReference type="AlphaFoldDB" id="A0A7G9WGJ3"/>
<evidence type="ECO:0000313" key="3">
    <source>
        <dbReference type="Proteomes" id="UP000516046"/>
    </source>
</evidence>
<dbReference type="InterPro" id="IPR045155">
    <property type="entry name" value="Beta-lactam_cat"/>
</dbReference>
<evidence type="ECO:0000313" key="2">
    <source>
        <dbReference type="EMBL" id="QNO17805.1"/>
    </source>
</evidence>
<reference evidence="2 3" key="1">
    <citation type="submission" date="2020-08" db="EMBL/GenBank/DDBJ databases">
        <authorList>
            <person name="Ren C."/>
            <person name="Gu Y."/>
            <person name="Xu Y."/>
        </authorList>
    </citation>
    <scope>NUCLEOTIDE SEQUENCE [LARGE SCALE GENOMIC DNA]</scope>
    <source>
        <strain evidence="2 3">LBM18003</strain>
    </source>
</reference>
<dbReference type="GO" id="GO:0030655">
    <property type="term" value="P:beta-lactam antibiotic catabolic process"/>
    <property type="evidence" value="ECO:0007669"/>
    <property type="project" value="InterPro"/>
</dbReference>
<proteinExistence type="predicted"/>
<dbReference type="PANTHER" id="PTHR35333:SF3">
    <property type="entry name" value="BETA-LACTAMASE-TYPE TRANSPEPTIDASE FOLD CONTAINING PROTEIN"/>
    <property type="match status" value="1"/>
</dbReference>